<dbReference type="InterPro" id="IPR006195">
    <property type="entry name" value="aa-tRNA-synth_II"/>
</dbReference>
<dbReference type="NCBIfam" id="TIGR00468">
    <property type="entry name" value="pheS"/>
    <property type="match status" value="1"/>
</dbReference>
<feature type="binding site" evidence="13">
    <location>
        <position position="254"/>
    </location>
    <ligand>
        <name>Mg(2+)</name>
        <dbReference type="ChEBI" id="CHEBI:18420"/>
        <note>shared with beta subunit</note>
    </ligand>
</feature>
<protein>
    <recommendedName>
        <fullName evidence="13">Phenylalanine--tRNA ligase alpha subunit</fullName>
        <ecNumber evidence="13">6.1.1.20</ecNumber>
    </recommendedName>
    <alternativeName>
        <fullName evidence="13">Phenylalanyl-tRNA synthetase alpha subunit</fullName>
        <shortName evidence="13">PheRS</shortName>
    </alternativeName>
</protein>
<dbReference type="GO" id="GO:0004826">
    <property type="term" value="F:phenylalanine-tRNA ligase activity"/>
    <property type="evidence" value="ECO:0007669"/>
    <property type="project" value="UniProtKB-UniRule"/>
</dbReference>
<proteinExistence type="inferred from homology"/>
<dbReference type="SUPFAM" id="SSF55681">
    <property type="entry name" value="Class II aaRS and biotin synthetases"/>
    <property type="match status" value="1"/>
</dbReference>
<comment type="subcellular location">
    <subcellularLocation>
        <location evidence="1 13">Cytoplasm</location>
    </subcellularLocation>
</comment>
<dbReference type="EMBL" id="HG917868">
    <property type="protein sequence ID" value="CDM69249.1"/>
    <property type="molecule type" value="Genomic_DNA"/>
</dbReference>
<keyword evidence="16" id="KW-1185">Reference proteome</keyword>
<keyword evidence="8 13" id="KW-0067">ATP-binding</keyword>
<dbReference type="SUPFAM" id="SSF46589">
    <property type="entry name" value="tRNA-binding arm"/>
    <property type="match status" value="1"/>
</dbReference>
<evidence type="ECO:0000256" key="8">
    <source>
        <dbReference type="ARBA" id="ARBA00022840"/>
    </source>
</evidence>
<comment type="cofactor">
    <cofactor evidence="13">
        <name>Mg(2+)</name>
        <dbReference type="ChEBI" id="CHEBI:18420"/>
    </cofactor>
    <text evidence="13">Binds 2 magnesium ions per tetramer.</text>
</comment>
<dbReference type="GO" id="GO:0140096">
    <property type="term" value="F:catalytic activity, acting on a protein"/>
    <property type="evidence" value="ECO:0007669"/>
    <property type="project" value="UniProtKB-ARBA"/>
</dbReference>
<dbReference type="AlphaFoldDB" id="W6S064"/>
<evidence type="ECO:0000256" key="12">
    <source>
        <dbReference type="ARBA" id="ARBA00049255"/>
    </source>
</evidence>
<dbReference type="InterPro" id="IPR010978">
    <property type="entry name" value="tRNA-bd_arm"/>
</dbReference>
<evidence type="ECO:0000259" key="14">
    <source>
        <dbReference type="PROSITE" id="PS50862"/>
    </source>
</evidence>
<gene>
    <name evidence="13 15" type="primary">pheS</name>
    <name evidence="15" type="ORF">CM240_2091</name>
</gene>
<dbReference type="Pfam" id="PF01409">
    <property type="entry name" value="tRNA-synt_2d"/>
    <property type="match status" value="1"/>
</dbReference>
<dbReference type="InterPro" id="IPR004188">
    <property type="entry name" value="Phe-tRNA_ligase_II_N"/>
</dbReference>
<dbReference type="Pfam" id="PF02912">
    <property type="entry name" value="Phe_tRNA-synt_N"/>
    <property type="match status" value="1"/>
</dbReference>
<dbReference type="Proteomes" id="UP000019426">
    <property type="component" value="Chromosome M2/40_rep1"/>
</dbReference>
<sequence length="340" mass="38260">MQEKLKLIETTAIDELNKAVTKEDIEAVRVKYLGKKGEVTLILRGMGGLSPEERPIVGKLVNDVRGNLEGRIENALTDIKKKEKEERLKNEVIDISMPGDKSPLGGKNPLTITMEEIQDIFLSMGFSIEEGPEVELDYYNFEALNIPKNHPARGEQDTFYINDNVVLRTQTSPVQIRVMENQKPPIKMISPGKVYRSDAVDATHSPIFYQVEGLVIDKGITFADLKGMLETFVKKMFGDKMVTKFRPHHFPFTEPSAEMDATCFVCGGEGCKVCKGEGFIEILGCGMVHPKVLENCGIDPNEYSGFAFGFGLDRMVMQKFGIDDIRLLYEADMRFLKQFK</sequence>
<evidence type="ECO:0000313" key="15">
    <source>
        <dbReference type="EMBL" id="CDM69249.1"/>
    </source>
</evidence>
<keyword evidence="9 13" id="KW-0460">Magnesium</keyword>
<dbReference type="OrthoDB" id="9800719at2"/>
<evidence type="ECO:0000256" key="11">
    <source>
        <dbReference type="ARBA" id="ARBA00023146"/>
    </source>
</evidence>
<comment type="catalytic activity">
    <reaction evidence="12 13">
        <text>tRNA(Phe) + L-phenylalanine + ATP = L-phenylalanyl-tRNA(Phe) + AMP + diphosphate + H(+)</text>
        <dbReference type="Rhea" id="RHEA:19413"/>
        <dbReference type="Rhea" id="RHEA-COMP:9668"/>
        <dbReference type="Rhea" id="RHEA-COMP:9699"/>
        <dbReference type="ChEBI" id="CHEBI:15378"/>
        <dbReference type="ChEBI" id="CHEBI:30616"/>
        <dbReference type="ChEBI" id="CHEBI:33019"/>
        <dbReference type="ChEBI" id="CHEBI:58095"/>
        <dbReference type="ChEBI" id="CHEBI:78442"/>
        <dbReference type="ChEBI" id="CHEBI:78531"/>
        <dbReference type="ChEBI" id="CHEBI:456215"/>
        <dbReference type="EC" id="6.1.1.20"/>
    </reaction>
</comment>
<dbReference type="InterPro" id="IPR004529">
    <property type="entry name" value="Phe-tRNA-synth_IIc_asu"/>
</dbReference>
<keyword evidence="7 13" id="KW-0547">Nucleotide-binding</keyword>
<dbReference type="GO" id="GO:0016740">
    <property type="term" value="F:transferase activity"/>
    <property type="evidence" value="ECO:0007669"/>
    <property type="project" value="UniProtKB-ARBA"/>
</dbReference>
<keyword evidence="6 13" id="KW-0479">Metal-binding</keyword>
<dbReference type="EC" id="6.1.1.20" evidence="13"/>
<name>W6S064_9CLOT</name>
<dbReference type="PANTHER" id="PTHR11538:SF41">
    <property type="entry name" value="PHENYLALANINE--TRNA LIGASE, MITOCHONDRIAL"/>
    <property type="match status" value="1"/>
</dbReference>
<dbReference type="InterPro" id="IPR002319">
    <property type="entry name" value="Phenylalanyl-tRNA_Synthase"/>
</dbReference>
<accession>W6S064</accession>
<dbReference type="GO" id="GO:0006432">
    <property type="term" value="P:phenylalanyl-tRNA aminoacylation"/>
    <property type="evidence" value="ECO:0007669"/>
    <property type="project" value="UniProtKB-UniRule"/>
</dbReference>
<dbReference type="InterPro" id="IPR045864">
    <property type="entry name" value="aa-tRNA-synth_II/BPL/LPL"/>
</dbReference>
<evidence type="ECO:0000256" key="1">
    <source>
        <dbReference type="ARBA" id="ARBA00004496"/>
    </source>
</evidence>
<dbReference type="PATRIC" id="fig|1216932.3.peg.2092"/>
<organism evidence="15 16">
    <name type="scientific">Clostridium bornimense</name>
    <dbReference type="NCBI Taxonomy" id="1216932"/>
    <lineage>
        <taxon>Bacteria</taxon>
        <taxon>Bacillati</taxon>
        <taxon>Bacillota</taxon>
        <taxon>Clostridia</taxon>
        <taxon>Eubacteriales</taxon>
        <taxon>Clostridiaceae</taxon>
        <taxon>Clostridium</taxon>
    </lineage>
</organism>
<dbReference type="HAMAP" id="MF_00281">
    <property type="entry name" value="Phe_tRNA_synth_alpha1"/>
    <property type="match status" value="1"/>
</dbReference>
<evidence type="ECO:0000256" key="6">
    <source>
        <dbReference type="ARBA" id="ARBA00022723"/>
    </source>
</evidence>
<evidence type="ECO:0000256" key="10">
    <source>
        <dbReference type="ARBA" id="ARBA00022917"/>
    </source>
</evidence>
<dbReference type="STRING" id="1216932.CM240_2091"/>
<keyword evidence="11 13" id="KW-0030">Aminoacyl-tRNA synthetase</keyword>
<dbReference type="CDD" id="cd00496">
    <property type="entry name" value="PheRS_alpha_core"/>
    <property type="match status" value="1"/>
</dbReference>
<comment type="subunit">
    <text evidence="3 13">Tetramer of two alpha and two beta subunits.</text>
</comment>
<comment type="similarity">
    <text evidence="2 13">Belongs to the class-II aminoacyl-tRNA synthetase family. Phe-tRNA synthetase alpha subunit type 1 subfamily.</text>
</comment>
<keyword evidence="4 13" id="KW-0963">Cytoplasm</keyword>
<dbReference type="FunFam" id="3.30.930.10:FF:000003">
    <property type="entry name" value="Phenylalanine--tRNA ligase alpha subunit"/>
    <property type="match status" value="1"/>
</dbReference>
<feature type="domain" description="Aminoacyl-transfer RNA synthetases class-II family profile" evidence="14">
    <location>
        <begin position="117"/>
        <end position="317"/>
    </location>
</feature>
<evidence type="ECO:0000256" key="9">
    <source>
        <dbReference type="ARBA" id="ARBA00022842"/>
    </source>
</evidence>
<evidence type="ECO:0000256" key="13">
    <source>
        <dbReference type="HAMAP-Rule" id="MF_00281"/>
    </source>
</evidence>
<evidence type="ECO:0000256" key="3">
    <source>
        <dbReference type="ARBA" id="ARBA00011209"/>
    </source>
</evidence>
<dbReference type="InterPro" id="IPR022911">
    <property type="entry name" value="Phe_tRNA_ligase_alpha1_bac"/>
</dbReference>
<dbReference type="HOGENOM" id="CLU_025086_0_1_9"/>
<keyword evidence="5 13" id="KW-0436">Ligase</keyword>
<evidence type="ECO:0000256" key="7">
    <source>
        <dbReference type="ARBA" id="ARBA00022741"/>
    </source>
</evidence>
<dbReference type="Gene3D" id="3.30.930.10">
    <property type="entry name" value="Bira Bifunctional Protein, Domain 2"/>
    <property type="match status" value="1"/>
</dbReference>
<dbReference type="GO" id="GO:0000287">
    <property type="term" value="F:magnesium ion binding"/>
    <property type="evidence" value="ECO:0007669"/>
    <property type="project" value="UniProtKB-UniRule"/>
</dbReference>
<dbReference type="RefSeq" id="WP_044038976.1">
    <property type="nucleotide sequence ID" value="NZ_HG917868.1"/>
</dbReference>
<dbReference type="PROSITE" id="PS50862">
    <property type="entry name" value="AA_TRNA_LIGASE_II"/>
    <property type="match status" value="1"/>
</dbReference>
<evidence type="ECO:0000313" key="16">
    <source>
        <dbReference type="Proteomes" id="UP000019426"/>
    </source>
</evidence>
<dbReference type="PANTHER" id="PTHR11538">
    <property type="entry name" value="PHENYLALANYL-TRNA SYNTHETASE"/>
    <property type="match status" value="1"/>
</dbReference>
<dbReference type="eggNOG" id="COG0016">
    <property type="taxonomic scope" value="Bacteria"/>
</dbReference>
<evidence type="ECO:0000256" key="4">
    <source>
        <dbReference type="ARBA" id="ARBA00022490"/>
    </source>
</evidence>
<dbReference type="KEGG" id="clt:CM240_2091"/>
<reference evidence="15 16" key="1">
    <citation type="submission" date="2013-11" db="EMBL/GenBank/DDBJ databases">
        <title>Complete genome sequence of Clostridum sp. M2/40.</title>
        <authorList>
            <person name="Wibberg D."/>
            <person name="Puehler A."/>
            <person name="Schlueter A."/>
        </authorList>
    </citation>
    <scope>NUCLEOTIDE SEQUENCE [LARGE SCALE GENOMIC DNA]</scope>
    <source>
        <strain evidence="16">M2/40</strain>
    </source>
</reference>
<dbReference type="GO" id="GO:0005737">
    <property type="term" value="C:cytoplasm"/>
    <property type="evidence" value="ECO:0007669"/>
    <property type="project" value="UniProtKB-SubCell"/>
</dbReference>
<evidence type="ECO:0000256" key="5">
    <source>
        <dbReference type="ARBA" id="ARBA00022598"/>
    </source>
</evidence>
<dbReference type="GO" id="GO:0000049">
    <property type="term" value="F:tRNA binding"/>
    <property type="evidence" value="ECO:0007669"/>
    <property type="project" value="InterPro"/>
</dbReference>
<keyword evidence="10 13" id="KW-0648">Protein biosynthesis</keyword>
<dbReference type="GO" id="GO:0005524">
    <property type="term" value="F:ATP binding"/>
    <property type="evidence" value="ECO:0007669"/>
    <property type="project" value="UniProtKB-UniRule"/>
</dbReference>
<evidence type="ECO:0000256" key="2">
    <source>
        <dbReference type="ARBA" id="ARBA00010207"/>
    </source>
</evidence>